<keyword evidence="1" id="KW-0805">Transcription regulation</keyword>
<protein>
    <submittedName>
        <fullName evidence="4">HTH-type transcriptional regulator BetI</fullName>
    </submittedName>
</protein>
<comment type="caution">
    <text evidence="4">The sequence shown here is derived from an EMBL/GenBank/DDBJ whole genome shotgun (WGS) entry which is preliminary data.</text>
</comment>
<dbReference type="InterPro" id="IPR001647">
    <property type="entry name" value="HTH_TetR"/>
</dbReference>
<dbReference type="SUPFAM" id="SSF48498">
    <property type="entry name" value="Tetracyclin repressor-like, C-terminal domain"/>
    <property type="match status" value="1"/>
</dbReference>
<evidence type="ECO:0000256" key="3">
    <source>
        <dbReference type="ARBA" id="ARBA00023163"/>
    </source>
</evidence>
<accession>A0A2Z5Y7R0</accession>
<dbReference type="GeneID" id="34342771"/>
<proteinExistence type="predicted"/>
<dbReference type="EMBL" id="PEDF01000168">
    <property type="protein sequence ID" value="RFZ35301.1"/>
    <property type="molecule type" value="Genomic_DNA"/>
</dbReference>
<dbReference type="PANTHER" id="PTHR30055:SF234">
    <property type="entry name" value="HTH-TYPE TRANSCRIPTIONAL REGULATOR BETI"/>
    <property type="match status" value="1"/>
</dbReference>
<reference evidence="4 5" key="1">
    <citation type="journal article" date="2018" name="Sci. Rep.">
        <title>Extensive genomic diversity among Mycobacterium marinum strains revealed by whole genome sequencing.</title>
        <authorList>
            <person name="Das S."/>
            <person name="Pettersson B.M."/>
            <person name="Behra P.R."/>
            <person name="Mallick A."/>
            <person name="Cheramie M."/>
            <person name="Ramesh M."/>
            <person name="Shirreff L."/>
            <person name="DuCote T."/>
            <person name="Dasgupta S."/>
            <person name="Ennis D.G."/>
            <person name="Kirsebom L.A."/>
        </authorList>
    </citation>
    <scope>NUCLEOTIDE SEQUENCE [LARGE SCALE GENOMIC DNA]</scope>
    <source>
        <strain evidence="4 5">Davis1</strain>
    </source>
</reference>
<evidence type="ECO:0000313" key="4">
    <source>
        <dbReference type="EMBL" id="RFZ35301.1"/>
    </source>
</evidence>
<evidence type="ECO:0000313" key="5">
    <source>
        <dbReference type="Proteomes" id="UP000257451"/>
    </source>
</evidence>
<dbReference type="GO" id="GO:0000976">
    <property type="term" value="F:transcription cis-regulatory region binding"/>
    <property type="evidence" value="ECO:0007669"/>
    <property type="project" value="TreeGrafter"/>
</dbReference>
<dbReference type="SUPFAM" id="SSF46689">
    <property type="entry name" value="Homeodomain-like"/>
    <property type="match status" value="1"/>
</dbReference>
<dbReference type="InterPro" id="IPR009057">
    <property type="entry name" value="Homeodomain-like_sf"/>
</dbReference>
<evidence type="ECO:0000256" key="1">
    <source>
        <dbReference type="ARBA" id="ARBA00023015"/>
    </source>
</evidence>
<keyword evidence="3" id="KW-0804">Transcription</keyword>
<dbReference type="InterPro" id="IPR050109">
    <property type="entry name" value="HTH-type_TetR-like_transc_reg"/>
</dbReference>
<dbReference type="PROSITE" id="PS50977">
    <property type="entry name" value="HTH_TETR_2"/>
    <property type="match status" value="1"/>
</dbReference>
<dbReference type="Gene3D" id="1.10.357.10">
    <property type="entry name" value="Tetracycline Repressor, domain 2"/>
    <property type="match status" value="1"/>
</dbReference>
<dbReference type="RefSeq" id="WP_020731258.1">
    <property type="nucleotide sequence ID" value="NZ_BQLA01000093.1"/>
</dbReference>
<dbReference type="Pfam" id="PF00440">
    <property type="entry name" value="TetR_N"/>
    <property type="match status" value="1"/>
</dbReference>
<sequence length="201" mass="22515">MISTSGTERRADGRQLRYQHRRGEIFDAVMAHVLEHGITGLSFRTLAAAVGVSHVTLRHHFGTKDQLLVEILGAIGTRIVIPEQLGADDVEALWRRWNEPGAQRRSQLLFEAYAQAVRHPDEYRGFLDRIVTDWIETIRQHAVQAGCPSEEAENFATLLIAQLRGLQFDLLASNDRARVAVALGTVVDGVRAKRAEWDASR</sequence>
<dbReference type="PANTHER" id="PTHR30055">
    <property type="entry name" value="HTH-TYPE TRANSCRIPTIONAL REGULATOR RUTR"/>
    <property type="match status" value="1"/>
</dbReference>
<dbReference type="Proteomes" id="UP000257451">
    <property type="component" value="Unassembled WGS sequence"/>
</dbReference>
<keyword evidence="2" id="KW-0238">DNA-binding</keyword>
<dbReference type="InterPro" id="IPR036271">
    <property type="entry name" value="Tet_transcr_reg_TetR-rel_C_sf"/>
</dbReference>
<name>A0A2Z5Y7R0_MYCMR</name>
<evidence type="ECO:0000256" key="2">
    <source>
        <dbReference type="ARBA" id="ARBA00023125"/>
    </source>
</evidence>
<dbReference type="GO" id="GO:0003700">
    <property type="term" value="F:DNA-binding transcription factor activity"/>
    <property type="evidence" value="ECO:0007669"/>
    <property type="project" value="TreeGrafter"/>
</dbReference>
<organism evidence="4 5">
    <name type="scientific">Mycobacterium marinum</name>
    <dbReference type="NCBI Taxonomy" id="1781"/>
    <lineage>
        <taxon>Bacteria</taxon>
        <taxon>Bacillati</taxon>
        <taxon>Actinomycetota</taxon>
        <taxon>Actinomycetes</taxon>
        <taxon>Mycobacteriales</taxon>
        <taxon>Mycobacteriaceae</taxon>
        <taxon>Mycobacterium</taxon>
        <taxon>Mycobacterium ulcerans group</taxon>
    </lineage>
</organism>
<gene>
    <name evidence="4" type="primary">betI_20</name>
    <name evidence="4" type="ORF">DAVIS_04400</name>
</gene>
<dbReference type="AlphaFoldDB" id="A0A2Z5Y7R0"/>